<dbReference type="Gene3D" id="3.40.30.10">
    <property type="entry name" value="Glutaredoxin"/>
    <property type="match status" value="1"/>
</dbReference>
<dbReference type="GO" id="GO:0016740">
    <property type="term" value="F:transferase activity"/>
    <property type="evidence" value="ECO:0007669"/>
    <property type="project" value="UniProtKB-KW"/>
</dbReference>
<feature type="domain" description="GST C-terminal" evidence="3">
    <location>
        <begin position="161"/>
        <end position="287"/>
    </location>
</feature>
<dbReference type="SUPFAM" id="SSF52833">
    <property type="entry name" value="Thioredoxin-like"/>
    <property type="match status" value="1"/>
</dbReference>
<organism evidence="4 5">
    <name type="scientific">Caballeronia sordidicola</name>
    <name type="common">Burkholderia sordidicola</name>
    <dbReference type="NCBI Taxonomy" id="196367"/>
    <lineage>
        <taxon>Bacteria</taxon>
        <taxon>Pseudomonadati</taxon>
        <taxon>Pseudomonadota</taxon>
        <taxon>Betaproteobacteria</taxon>
        <taxon>Burkholderiales</taxon>
        <taxon>Burkholderiaceae</taxon>
        <taxon>Caballeronia</taxon>
    </lineage>
</organism>
<evidence type="ECO:0000259" key="2">
    <source>
        <dbReference type="PROSITE" id="PS50404"/>
    </source>
</evidence>
<dbReference type="SFLD" id="SFLDG00358">
    <property type="entry name" value="Main_(cytGST)"/>
    <property type="match status" value="1"/>
</dbReference>
<dbReference type="Pfam" id="PF02798">
    <property type="entry name" value="GST_N"/>
    <property type="match status" value="1"/>
</dbReference>
<evidence type="ECO:0000259" key="3">
    <source>
        <dbReference type="PROSITE" id="PS50405"/>
    </source>
</evidence>
<proteinExistence type="inferred from homology"/>
<dbReference type="CDD" id="cd03048">
    <property type="entry name" value="GST_N_Ure2p_like"/>
    <property type="match status" value="1"/>
</dbReference>
<name>A0A242MN16_CABSO</name>
<dbReference type="SFLD" id="SFLDG01151">
    <property type="entry name" value="Main.2:_Nu-like"/>
    <property type="match status" value="1"/>
</dbReference>
<dbReference type="Pfam" id="PF00043">
    <property type="entry name" value="GST_C"/>
    <property type="match status" value="1"/>
</dbReference>
<evidence type="ECO:0000313" key="5">
    <source>
        <dbReference type="Proteomes" id="UP000194546"/>
    </source>
</evidence>
<protein>
    <submittedName>
        <fullName evidence="4">Glutathione S-transferase</fullName>
    </submittedName>
</protein>
<evidence type="ECO:0000256" key="1">
    <source>
        <dbReference type="RuleBase" id="RU003494"/>
    </source>
</evidence>
<dbReference type="InterPro" id="IPR004045">
    <property type="entry name" value="Glutathione_S-Trfase_N"/>
</dbReference>
<evidence type="ECO:0000313" key="4">
    <source>
        <dbReference type="EMBL" id="OTP72382.1"/>
    </source>
</evidence>
<dbReference type="SUPFAM" id="SSF47616">
    <property type="entry name" value="GST C-terminal domain-like"/>
    <property type="match status" value="1"/>
</dbReference>
<dbReference type="Gene3D" id="1.20.1050.10">
    <property type="match status" value="1"/>
</dbReference>
<dbReference type="InterPro" id="IPR036282">
    <property type="entry name" value="Glutathione-S-Trfase_C_sf"/>
</dbReference>
<feature type="domain" description="GST N-terminal" evidence="2">
    <location>
        <begin position="71"/>
        <end position="158"/>
    </location>
</feature>
<dbReference type="InterPro" id="IPR036249">
    <property type="entry name" value="Thioredoxin-like_sf"/>
</dbReference>
<dbReference type="Proteomes" id="UP000194546">
    <property type="component" value="Unassembled WGS sequence"/>
</dbReference>
<dbReference type="PROSITE" id="PS50404">
    <property type="entry name" value="GST_NTER"/>
    <property type="match status" value="1"/>
</dbReference>
<dbReference type="PANTHER" id="PTHR44051">
    <property type="entry name" value="GLUTATHIONE S-TRANSFERASE-RELATED"/>
    <property type="match status" value="1"/>
</dbReference>
<dbReference type="InterPro" id="IPR040079">
    <property type="entry name" value="Glutathione_S-Trfase"/>
</dbReference>
<accession>A0A242MN16</accession>
<dbReference type="SFLD" id="SFLDS00019">
    <property type="entry name" value="Glutathione_Transferase_(cytos"/>
    <property type="match status" value="1"/>
</dbReference>
<dbReference type="InterPro" id="IPR010987">
    <property type="entry name" value="Glutathione-S-Trfase_C-like"/>
</dbReference>
<dbReference type="CDD" id="cd03178">
    <property type="entry name" value="GST_C_Ure2p_like"/>
    <property type="match status" value="1"/>
</dbReference>
<sequence length="287" mass="32068">MEDRLYEFADVRRAKTSKAGMTIFVVLYAVIDRSIHAGGASLPLFNVYRSEDSMTELSAFPITAKWPAQHPERLQLYSLPTPNGVKVSIMLEETGLPYEPHLVSFETNDQTSPAFLSLNPNNKIPAIIDPDGPDGKPLGLFESGAILLYLADKTGQFIPKDAAGRYETIQWVMFQMGGIGPMFGQLGFFNKFAGKDYEDKRPRDRYVAESKRLLGVVEQRLAGRKWIMGDEYTIADIASFPWIRNLIGFYEAGDLVGIDNFPNVKRVLDAFVARPAVDRGLNIPKRG</sequence>
<dbReference type="EMBL" id="NBTY01000113">
    <property type="protein sequence ID" value="OTP72382.1"/>
    <property type="molecule type" value="Genomic_DNA"/>
</dbReference>
<dbReference type="AlphaFoldDB" id="A0A242MN16"/>
<comment type="similarity">
    <text evidence="1">Belongs to the GST superfamily.</text>
</comment>
<keyword evidence="4" id="KW-0808">Transferase</keyword>
<comment type="caution">
    <text evidence="4">The sequence shown here is derived from an EMBL/GenBank/DDBJ whole genome shotgun (WGS) entry which is preliminary data.</text>
</comment>
<reference evidence="4 5" key="1">
    <citation type="submission" date="2017-03" db="EMBL/GenBank/DDBJ databases">
        <title>Genome analysis of strain PAMC 26510.</title>
        <authorList>
            <person name="Oh H.-M."/>
            <person name="Yang J.-A."/>
        </authorList>
    </citation>
    <scope>NUCLEOTIDE SEQUENCE [LARGE SCALE GENOMIC DNA]</scope>
    <source>
        <strain evidence="4 5">PAMC 26510</strain>
    </source>
</reference>
<dbReference type="PROSITE" id="PS50405">
    <property type="entry name" value="GST_CTER"/>
    <property type="match status" value="1"/>
</dbReference>
<dbReference type="PANTHER" id="PTHR44051:SF19">
    <property type="entry name" value="DISULFIDE-BOND OXIDOREDUCTASE YFCG"/>
    <property type="match status" value="1"/>
</dbReference>
<gene>
    <name evidence="4" type="ORF">PAMC26510_21385</name>
</gene>
<dbReference type="InterPro" id="IPR004046">
    <property type="entry name" value="GST_C"/>
</dbReference>